<accession>A0ABD0LIP7</accession>
<keyword evidence="3" id="KW-1185">Reference proteome</keyword>
<sequence>MTCPSQPNDPPSCLSNPHRLPTFPLGHPPTSVNYGTCLERQRRPLRAARADRSAAVSALAYLPCHQRPLAVVPREDNLPFVHGALLVVAEAQ</sequence>
<organism evidence="2 3">
    <name type="scientific">Batillaria attramentaria</name>
    <dbReference type="NCBI Taxonomy" id="370345"/>
    <lineage>
        <taxon>Eukaryota</taxon>
        <taxon>Metazoa</taxon>
        <taxon>Spiralia</taxon>
        <taxon>Lophotrochozoa</taxon>
        <taxon>Mollusca</taxon>
        <taxon>Gastropoda</taxon>
        <taxon>Caenogastropoda</taxon>
        <taxon>Sorbeoconcha</taxon>
        <taxon>Cerithioidea</taxon>
        <taxon>Batillariidae</taxon>
        <taxon>Batillaria</taxon>
    </lineage>
</organism>
<evidence type="ECO:0000313" key="2">
    <source>
        <dbReference type="EMBL" id="KAK7498864.1"/>
    </source>
</evidence>
<dbReference type="Proteomes" id="UP001519460">
    <property type="component" value="Unassembled WGS sequence"/>
</dbReference>
<proteinExistence type="predicted"/>
<dbReference type="EMBL" id="JACVVK020000048">
    <property type="protein sequence ID" value="KAK7498864.1"/>
    <property type="molecule type" value="Genomic_DNA"/>
</dbReference>
<gene>
    <name evidence="2" type="ORF">BaRGS_00009956</name>
</gene>
<evidence type="ECO:0000313" key="3">
    <source>
        <dbReference type="Proteomes" id="UP001519460"/>
    </source>
</evidence>
<name>A0ABD0LIP7_9CAEN</name>
<dbReference type="AlphaFoldDB" id="A0ABD0LIP7"/>
<reference evidence="2 3" key="1">
    <citation type="journal article" date="2023" name="Sci. Data">
        <title>Genome assembly of the Korean intertidal mud-creeper Batillaria attramentaria.</title>
        <authorList>
            <person name="Patra A.K."/>
            <person name="Ho P.T."/>
            <person name="Jun S."/>
            <person name="Lee S.J."/>
            <person name="Kim Y."/>
            <person name="Won Y.J."/>
        </authorList>
    </citation>
    <scope>NUCLEOTIDE SEQUENCE [LARGE SCALE GENOMIC DNA]</scope>
    <source>
        <strain evidence="2">Wonlab-2016</strain>
    </source>
</reference>
<comment type="caution">
    <text evidence="2">The sequence shown here is derived from an EMBL/GenBank/DDBJ whole genome shotgun (WGS) entry which is preliminary data.</text>
</comment>
<feature type="region of interest" description="Disordered" evidence="1">
    <location>
        <begin position="1"/>
        <end position="27"/>
    </location>
</feature>
<evidence type="ECO:0000256" key="1">
    <source>
        <dbReference type="SAM" id="MobiDB-lite"/>
    </source>
</evidence>
<protein>
    <submittedName>
        <fullName evidence="2">Uncharacterized protein</fullName>
    </submittedName>
</protein>